<protein>
    <submittedName>
        <fullName evidence="3">Peptidoglycan DD-metalloendopeptidase family protein</fullName>
    </submittedName>
</protein>
<accession>A0ABU4VPM3</accession>
<organism evidence="3 4">
    <name type="scientific">Patulibacter brassicae</name>
    <dbReference type="NCBI Taxonomy" id="1705717"/>
    <lineage>
        <taxon>Bacteria</taxon>
        <taxon>Bacillati</taxon>
        <taxon>Actinomycetota</taxon>
        <taxon>Thermoleophilia</taxon>
        <taxon>Solirubrobacterales</taxon>
        <taxon>Patulibacteraceae</taxon>
        <taxon>Patulibacter</taxon>
    </lineage>
</organism>
<dbReference type="InterPro" id="IPR011055">
    <property type="entry name" value="Dup_hybrid_motif"/>
</dbReference>
<proteinExistence type="predicted"/>
<dbReference type="SUPFAM" id="SSF47090">
    <property type="entry name" value="PGBD-like"/>
    <property type="match status" value="1"/>
</dbReference>
<dbReference type="Gene3D" id="1.10.101.10">
    <property type="entry name" value="PGBD-like superfamily/PGBD"/>
    <property type="match status" value="1"/>
</dbReference>
<reference evidence="3 4" key="1">
    <citation type="submission" date="2023-11" db="EMBL/GenBank/DDBJ databases">
        <authorList>
            <person name="Xu M."/>
            <person name="Jiang T."/>
        </authorList>
    </citation>
    <scope>NUCLEOTIDE SEQUENCE [LARGE SCALE GENOMIC DNA]</scope>
    <source>
        <strain evidence="3 4">SD</strain>
    </source>
</reference>
<dbReference type="EMBL" id="JAXAVX010000013">
    <property type="protein sequence ID" value="MDX8153390.1"/>
    <property type="molecule type" value="Genomic_DNA"/>
</dbReference>
<dbReference type="RefSeq" id="WP_319955541.1">
    <property type="nucleotide sequence ID" value="NZ_JAXAVX010000013.1"/>
</dbReference>
<dbReference type="InterPro" id="IPR002477">
    <property type="entry name" value="Peptidoglycan-bd-like"/>
</dbReference>
<dbReference type="Pfam" id="PF01471">
    <property type="entry name" value="PG_binding_1"/>
    <property type="match status" value="1"/>
</dbReference>
<dbReference type="CDD" id="cd12797">
    <property type="entry name" value="M23_peptidase"/>
    <property type="match status" value="1"/>
</dbReference>
<evidence type="ECO:0000313" key="4">
    <source>
        <dbReference type="Proteomes" id="UP001277761"/>
    </source>
</evidence>
<evidence type="ECO:0000259" key="1">
    <source>
        <dbReference type="Pfam" id="PF01471"/>
    </source>
</evidence>
<dbReference type="PANTHER" id="PTHR21666">
    <property type="entry name" value="PEPTIDASE-RELATED"/>
    <property type="match status" value="1"/>
</dbReference>
<dbReference type="InterPro" id="IPR050570">
    <property type="entry name" value="Cell_wall_metabolism_enzyme"/>
</dbReference>
<gene>
    <name evidence="3" type="ORF">SK069_17460</name>
</gene>
<feature type="domain" description="Peptidoglycan binding-like" evidence="1">
    <location>
        <begin position="17"/>
        <end position="54"/>
    </location>
</feature>
<dbReference type="InterPro" id="IPR036366">
    <property type="entry name" value="PGBDSf"/>
</dbReference>
<dbReference type="Proteomes" id="UP001277761">
    <property type="component" value="Unassembled WGS sequence"/>
</dbReference>
<dbReference type="Gene3D" id="2.70.70.10">
    <property type="entry name" value="Glucose Permease (Domain IIA)"/>
    <property type="match status" value="1"/>
</dbReference>
<evidence type="ECO:0000313" key="3">
    <source>
        <dbReference type="EMBL" id="MDX8153390.1"/>
    </source>
</evidence>
<feature type="domain" description="M23ase beta-sheet core" evidence="2">
    <location>
        <begin position="99"/>
        <end position="188"/>
    </location>
</feature>
<dbReference type="InterPro" id="IPR016047">
    <property type="entry name" value="M23ase_b-sheet_dom"/>
</dbReference>
<dbReference type="InterPro" id="IPR036365">
    <property type="entry name" value="PGBD-like_sf"/>
</dbReference>
<dbReference type="Pfam" id="PF01551">
    <property type="entry name" value="Peptidase_M23"/>
    <property type="match status" value="1"/>
</dbReference>
<keyword evidence="4" id="KW-1185">Reference proteome</keyword>
<comment type="caution">
    <text evidence="3">The sequence shown here is derived from an EMBL/GenBank/DDBJ whole genome shotgun (WGS) entry which is preliminary data.</text>
</comment>
<sequence>MRLTRRELRSVQRRVGVRADGVLGARTRKALRRFQQRKRLAKTGVPNVETLRALDLPFVARVEAELRAAQVDGSGSRFPLQGGWTFGGAGTGFGTRGGAHEGIDLLADCGVPVVAVSSGTVKRVANHEKAGNYVVVTGTSTRTDQVYSHLQERPALRAGDRLQAGAPIGRVGDTGNATACLLHFELWTAPGWYEGGVPRDPRPDLEAWAAG</sequence>
<dbReference type="PANTHER" id="PTHR21666:SF270">
    <property type="entry name" value="MUREIN HYDROLASE ACTIVATOR ENVC"/>
    <property type="match status" value="1"/>
</dbReference>
<evidence type="ECO:0000259" key="2">
    <source>
        <dbReference type="Pfam" id="PF01551"/>
    </source>
</evidence>
<name>A0ABU4VPM3_9ACTN</name>
<dbReference type="SUPFAM" id="SSF51261">
    <property type="entry name" value="Duplicated hybrid motif"/>
    <property type="match status" value="1"/>
</dbReference>